<dbReference type="OMA" id="HRERWHT"/>
<feature type="compositionally biased region" description="Low complexity" evidence="1">
    <location>
        <begin position="105"/>
        <end position="122"/>
    </location>
</feature>
<feature type="compositionally biased region" description="Gly residues" evidence="1">
    <location>
        <begin position="886"/>
        <end position="897"/>
    </location>
</feature>
<feature type="compositionally biased region" description="Low complexity" evidence="1">
    <location>
        <begin position="956"/>
        <end position="968"/>
    </location>
</feature>
<feature type="compositionally biased region" description="Low complexity" evidence="1">
    <location>
        <begin position="675"/>
        <end position="698"/>
    </location>
</feature>
<feature type="compositionally biased region" description="Low complexity" evidence="1">
    <location>
        <begin position="85"/>
        <end position="97"/>
    </location>
</feature>
<name>C1MJE1_MICPC</name>
<feature type="compositionally biased region" description="Acidic residues" evidence="1">
    <location>
        <begin position="740"/>
        <end position="770"/>
    </location>
</feature>
<feature type="compositionally biased region" description="Pro residues" evidence="1">
    <location>
        <begin position="832"/>
        <end position="845"/>
    </location>
</feature>
<dbReference type="RefSeq" id="XP_003055816.1">
    <property type="nucleotide sequence ID" value="XM_003055770.1"/>
</dbReference>
<feature type="region of interest" description="Disordered" evidence="1">
    <location>
        <begin position="459"/>
        <end position="479"/>
    </location>
</feature>
<evidence type="ECO:0000313" key="3">
    <source>
        <dbReference type="Proteomes" id="UP000001876"/>
    </source>
</evidence>
<protein>
    <submittedName>
        <fullName evidence="2">Predicted protein</fullName>
    </submittedName>
</protein>
<keyword evidence="3" id="KW-1185">Reference proteome</keyword>
<accession>C1MJE1</accession>
<feature type="compositionally biased region" description="Acidic residues" evidence="1">
    <location>
        <begin position="943"/>
        <end position="955"/>
    </location>
</feature>
<feature type="region of interest" description="Disordered" evidence="1">
    <location>
        <begin position="671"/>
        <end position="706"/>
    </location>
</feature>
<reference evidence="2 3" key="1">
    <citation type="journal article" date="2009" name="Science">
        <title>Green evolution and dynamic adaptations revealed by genomes of the marine picoeukaryotes Micromonas.</title>
        <authorList>
            <person name="Worden A.Z."/>
            <person name="Lee J.H."/>
            <person name="Mock T."/>
            <person name="Rouze P."/>
            <person name="Simmons M.P."/>
            <person name="Aerts A.L."/>
            <person name="Allen A.E."/>
            <person name="Cuvelier M.L."/>
            <person name="Derelle E."/>
            <person name="Everett M.V."/>
            <person name="Foulon E."/>
            <person name="Grimwood J."/>
            <person name="Gundlach H."/>
            <person name="Henrissat B."/>
            <person name="Napoli C."/>
            <person name="McDonald S.M."/>
            <person name="Parker M.S."/>
            <person name="Rombauts S."/>
            <person name="Salamov A."/>
            <person name="Von Dassow P."/>
            <person name="Badger J.H."/>
            <person name="Coutinho P.M."/>
            <person name="Demir E."/>
            <person name="Dubchak I."/>
            <person name="Gentemann C."/>
            <person name="Eikrem W."/>
            <person name="Gready J.E."/>
            <person name="John U."/>
            <person name="Lanier W."/>
            <person name="Lindquist E.A."/>
            <person name="Lucas S."/>
            <person name="Mayer K.F."/>
            <person name="Moreau H."/>
            <person name="Not F."/>
            <person name="Otillar R."/>
            <person name="Panaud O."/>
            <person name="Pangilinan J."/>
            <person name="Paulsen I."/>
            <person name="Piegu B."/>
            <person name="Poliakov A."/>
            <person name="Robbens S."/>
            <person name="Schmutz J."/>
            <person name="Toulza E."/>
            <person name="Wyss T."/>
            <person name="Zelensky A."/>
            <person name="Zhou K."/>
            <person name="Armbrust E.V."/>
            <person name="Bhattacharya D."/>
            <person name="Goodenough U.W."/>
            <person name="Van de Peer Y."/>
            <person name="Grigoriev I.V."/>
        </authorList>
    </citation>
    <scope>NUCLEOTIDE SEQUENCE [LARGE SCALE GENOMIC DNA]</scope>
    <source>
        <strain evidence="2 3">CCMP1545</strain>
    </source>
</reference>
<evidence type="ECO:0000256" key="1">
    <source>
        <dbReference type="SAM" id="MobiDB-lite"/>
    </source>
</evidence>
<sequence length="968" mass="101495">MGVPANKLPSHADAVEVATACVETANALLQALKDVRKGGPAGVAATSASREASRALARLAKTTRCILDDAEAAWKAQAEEAGARGSRAIAASSPPQKQKQKQRKAPLPAAARPATAPATARRGLGPPERVPTPPSRRSPSPSVFGSLRSPPVEAPLGSLASPLPPGFRVPSGDGDGDGDGYGEEEDLRPRGLRPPTPTAAAANAVAVAVAASPTAGLVVVRPASASAAAKTKRAPTATWEKHLSRQQRAADERRAREREAKEEAVAARRRAVAARSRRPEKSPHFWQPTAESLVTETVRVRRAGTKTGAVAIIHRRAMNASRDVAKKEYAALLRAARDKLGMGVKIAALIDPSTGDAFDYVAASLRCSSKVDLDMSADDMTPTPTTRAFPAGVTFVALTSNEVARRRETRADALALALAPPPGYGTLEADEAALVNRLSEPTQSAALIHVSRVGRRWGASDASDADAGAGPSDGLSDTRAEDVVSVVIPRSVELFGDVLARVTETLKAHELAQTRCVALYRSERVVRAGDEEDEEDAPNEITRVEELKTGDLVFARCVGDLAPGMARNISAARRQARAMHALTEPITHKTDALVEVDVAPLDDPTGESFAMRLPELSKLRHLTFEDVCRRVRIAAALPSETRVRALFKFNGEKLASPSDIRPGMRLLYSERRAARSQSASRPQSAASSRRQSRSPSRSRGGGVKVAPPIRLALAEALAAAEAVMDEQNNTEDGAPPAAAAEEEEEANDDDADADGVVVEDDDDDLEEIEIEPEKLPTPAKPPSGRPQTAPRGGRKTAAAATSPKKNAVAVGTPPPPEEDVPLDWDRALPRFMPSPTPSSPTPPSPTRENVLVSPGRLRPLRTSASAKKAAAPPPEPGSLRRSATSPGGGGGGSGGGAKLEPIRGIMPGFSSTKSPSPSPVLSPGNARGIERGGSMKIEFAGGSDEEISEEIDYDLGGDSSMSGSLPLP</sequence>
<dbReference type="Proteomes" id="UP000001876">
    <property type="component" value="Unassembled WGS sequence"/>
</dbReference>
<dbReference type="EMBL" id="GG663735">
    <property type="protein sequence ID" value="EEH61068.1"/>
    <property type="molecule type" value="Genomic_DNA"/>
</dbReference>
<dbReference type="KEGG" id="mpp:MICPUCDRAFT_61898"/>
<feature type="region of interest" description="Disordered" evidence="1">
    <location>
        <begin position="85"/>
        <end position="197"/>
    </location>
</feature>
<evidence type="ECO:0000313" key="2">
    <source>
        <dbReference type="EMBL" id="EEH61068.1"/>
    </source>
</evidence>
<dbReference type="PANTHER" id="PTHR12460:SF38">
    <property type="entry name" value="KINETOPLAST-ASSOCIATED PROTEIN-LIKE PROTEIN"/>
    <property type="match status" value="1"/>
</dbReference>
<feature type="region of interest" description="Disordered" evidence="1">
    <location>
        <begin position="724"/>
        <end position="968"/>
    </location>
</feature>
<feature type="compositionally biased region" description="Acidic residues" evidence="1">
    <location>
        <begin position="174"/>
        <end position="186"/>
    </location>
</feature>
<dbReference type="GeneID" id="9680320"/>
<gene>
    <name evidence="2" type="ORF">MICPUCDRAFT_61898</name>
</gene>
<feature type="compositionally biased region" description="Low complexity" evidence="1">
    <location>
        <begin position="459"/>
        <end position="475"/>
    </location>
</feature>
<feature type="region of interest" description="Disordered" evidence="1">
    <location>
        <begin position="225"/>
        <end position="264"/>
    </location>
</feature>
<dbReference type="OrthoDB" id="10670878at2759"/>
<dbReference type="AlphaFoldDB" id="C1MJE1"/>
<feature type="compositionally biased region" description="Low complexity" evidence="1">
    <location>
        <begin position="225"/>
        <end position="237"/>
    </location>
</feature>
<proteinExistence type="predicted"/>
<dbReference type="PANTHER" id="PTHR12460">
    <property type="entry name" value="CYCLIN-DEPENDENT KINASE INHIBITOR-RELATED PROTEIN"/>
    <property type="match status" value="1"/>
</dbReference>
<organism evidence="3">
    <name type="scientific">Micromonas pusilla (strain CCMP1545)</name>
    <name type="common">Picoplanktonic green alga</name>
    <dbReference type="NCBI Taxonomy" id="564608"/>
    <lineage>
        <taxon>Eukaryota</taxon>
        <taxon>Viridiplantae</taxon>
        <taxon>Chlorophyta</taxon>
        <taxon>Mamiellophyceae</taxon>
        <taxon>Mamiellales</taxon>
        <taxon>Mamiellaceae</taxon>
        <taxon>Micromonas</taxon>
    </lineage>
</organism>
<feature type="compositionally biased region" description="Basic and acidic residues" evidence="1">
    <location>
        <begin position="239"/>
        <end position="264"/>
    </location>
</feature>